<keyword evidence="6 15" id="KW-0547">Nucleotide-binding</keyword>
<evidence type="ECO:0000256" key="9">
    <source>
        <dbReference type="ARBA" id="ARBA00022989"/>
    </source>
</evidence>
<dbReference type="GO" id="GO:0005886">
    <property type="term" value="C:plasma membrane"/>
    <property type="evidence" value="ECO:0007669"/>
    <property type="project" value="TreeGrafter"/>
</dbReference>
<reference evidence="18" key="1">
    <citation type="submission" date="2023-03" db="EMBL/GenBank/DDBJ databases">
        <authorList>
            <person name="Steffen K."/>
            <person name="Cardenas P."/>
        </authorList>
    </citation>
    <scope>NUCLEOTIDE SEQUENCE</scope>
</reference>
<dbReference type="InterPro" id="IPR000719">
    <property type="entry name" value="Prot_kinase_dom"/>
</dbReference>
<evidence type="ECO:0000256" key="11">
    <source>
        <dbReference type="ARBA" id="ARBA00023137"/>
    </source>
</evidence>
<dbReference type="GO" id="GO:0004714">
    <property type="term" value="F:transmembrane receptor protein tyrosine kinase activity"/>
    <property type="evidence" value="ECO:0007669"/>
    <property type="project" value="UniProtKB-EC"/>
</dbReference>
<dbReference type="AlphaFoldDB" id="A0AA35R381"/>
<dbReference type="PANTHER" id="PTHR24416">
    <property type="entry name" value="TYROSINE-PROTEIN KINASE RECEPTOR"/>
    <property type="match status" value="1"/>
</dbReference>
<dbReference type="Gene3D" id="1.10.510.10">
    <property type="entry name" value="Transferase(Phosphotransferase) domain 1"/>
    <property type="match status" value="1"/>
</dbReference>
<evidence type="ECO:0000256" key="5">
    <source>
        <dbReference type="ARBA" id="ARBA00022737"/>
    </source>
</evidence>
<dbReference type="SMART" id="SM00219">
    <property type="entry name" value="TyrKc"/>
    <property type="match status" value="1"/>
</dbReference>
<dbReference type="GO" id="GO:0016477">
    <property type="term" value="P:cell migration"/>
    <property type="evidence" value="ECO:0007669"/>
    <property type="project" value="TreeGrafter"/>
</dbReference>
<keyword evidence="4" id="KW-0812">Transmembrane</keyword>
<evidence type="ECO:0000313" key="19">
    <source>
        <dbReference type="Proteomes" id="UP001174909"/>
    </source>
</evidence>
<keyword evidence="12" id="KW-0675">Receptor</keyword>
<organism evidence="18 19">
    <name type="scientific">Geodia barretti</name>
    <name type="common">Barrett's horny sponge</name>
    <dbReference type="NCBI Taxonomy" id="519541"/>
    <lineage>
        <taxon>Eukaryota</taxon>
        <taxon>Metazoa</taxon>
        <taxon>Porifera</taxon>
        <taxon>Demospongiae</taxon>
        <taxon>Heteroscleromorpha</taxon>
        <taxon>Tetractinellida</taxon>
        <taxon>Astrophorina</taxon>
        <taxon>Geodiidae</taxon>
        <taxon>Geodia</taxon>
    </lineage>
</organism>
<keyword evidence="8 15" id="KW-0067">ATP-binding</keyword>
<dbReference type="GO" id="GO:0007169">
    <property type="term" value="P:cell surface receptor protein tyrosine kinase signaling pathway"/>
    <property type="evidence" value="ECO:0007669"/>
    <property type="project" value="TreeGrafter"/>
</dbReference>
<evidence type="ECO:0000256" key="13">
    <source>
        <dbReference type="ARBA" id="ARBA00023180"/>
    </source>
</evidence>
<dbReference type="InterPro" id="IPR008266">
    <property type="entry name" value="Tyr_kinase_AS"/>
</dbReference>
<keyword evidence="5" id="KW-0677">Repeat</keyword>
<sequence>SGGERVVVSEVNDAETIVTGLTPGVLYTFSVSAENDVSSQDNNINARSLSTTATTLEGVGGTVTEFVVGENGVLSWSSPVPPNGVILYYNVIISTADSGQLVVTRVEELHIPKIDLREHGDIGKTYNVVVQAVTAVGGGNFSSPVTVYLEEPSEDSGPVVVIATVTVNLVVLTATFSLLVASVLGYKYWWKRKPSLRIEHCTTTVRPCVTSRKDQNLPSALLDLIKEMSDDGLYIPESSITLRSIVGKGEFGIVYKAVLHDEKGSVEDFVAVKTLKGIFSFNDVRSLAEESHMMAKFDHPNVMKLLGVSISESRTLLIIMPFMHNGNLLSYLRNNRADLTVENENMTEMIEEMAAYLLSICLQIARGMEYLASNQFVHRDLAARNCMIDLNHVIKVADFGLSEEIYARNYFRQADMQESGEGPVKLPVKWMALESLNDGVFSEKSDVWSFGVTCWEVFSLGRNPYPGVDPFSLMRYLDGGERLDKPQNTACSQEIYCIMSECWDSEPWKRPTFSELVTAISASLQDMAGYLDLTCPSVTGLSHSRSVDS</sequence>
<evidence type="ECO:0000256" key="4">
    <source>
        <dbReference type="ARBA" id="ARBA00022692"/>
    </source>
</evidence>
<dbReference type="CDD" id="cd00192">
    <property type="entry name" value="PTKc"/>
    <property type="match status" value="1"/>
</dbReference>
<dbReference type="GO" id="GO:0006909">
    <property type="term" value="P:phagocytosis"/>
    <property type="evidence" value="ECO:0007669"/>
    <property type="project" value="TreeGrafter"/>
</dbReference>
<dbReference type="EC" id="2.7.10.1" evidence="2"/>
<dbReference type="Proteomes" id="UP001174909">
    <property type="component" value="Unassembled WGS sequence"/>
</dbReference>
<evidence type="ECO:0000256" key="6">
    <source>
        <dbReference type="ARBA" id="ARBA00022741"/>
    </source>
</evidence>
<keyword evidence="3" id="KW-0808">Transferase</keyword>
<dbReference type="InterPro" id="IPR011009">
    <property type="entry name" value="Kinase-like_dom_sf"/>
</dbReference>
<name>A0AA35R381_GEOBA</name>
<evidence type="ECO:0000256" key="1">
    <source>
        <dbReference type="ARBA" id="ARBA00004167"/>
    </source>
</evidence>
<dbReference type="PROSITE" id="PS50853">
    <property type="entry name" value="FN3"/>
    <property type="match status" value="2"/>
</dbReference>
<evidence type="ECO:0000259" key="16">
    <source>
        <dbReference type="PROSITE" id="PS50011"/>
    </source>
</evidence>
<dbReference type="GO" id="GO:0043235">
    <property type="term" value="C:receptor complex"/>
    <property type="evidence" value="ECO:0007669"/>
    <property type="project" value="TreeGrafter"/>
</dbReference>
<evidence type="ECO:0000256" key="7">
    <source>
        <dbReference type="ARBA" id="ARBA00022777"/>
    </source>
</evidence>
<feature type="domain" description="Fibronectin type-III" evidence="17">
    <location>
        <begin position="59"/>
        <end position="152"/>
    </location>
</feature>
<dbReference type="CDD" id="cd00063">
    <property type="entry name" value="FN3"/>
    <property type="match status" value="2"/>
</dbReference>
<dbReference type="Pfam" id="PF07714">
    <property type="entry name" value="PK_Tyr_Ser-Thr"/>
    <property type="match status" value="1"/>
</dbReference>
<dbReference type="Gene3D" id="2.60.40.10">
    <property type="entry name" value="Immunoglobulins"/>
    <property type="match status" value="1"/>
</dbReference>
<dbReference type="InterPro" id="IPR001245">
    <property type="entry name" value="Ser-Thr/Tyr_kinase_cat_dom"/>
</dbReference>
<dbReference type="PANTHER" id="PTHR24416:SF564">
    <property type="entry name" value="MACROPHAGE-STIMULATING PROTEIN RECEPTOR"/>
    <property type="match status" value="1"/>
</dbReference>
<evidence type="ECO:0000256" key="10">
    <source>
        <dbReference type="ARBA" id="ARBA00023136"/>
    </source>
</evidence>
<keyword evidence="11" id="KW-0829">Tyrosine-protein kinase</keyword>
<keyword evidence="10" id="KW-0472">Membrane</keyword>
<dbReference type="InterPro" id="IPR017441">
    <property type="entry name" value="Protein_kinase_ATP_BS"/>
</dbReference>
<dbReference type="InterPro" id="IPR036116">
    <property type="entry name" value="FN3_sf"/>
</dbReference>
<feature type="non-terminal residue" evidence="18">
    <location>
        <position position="1"/>
    </location>
</feature>
<dbReference type="InterPro" id="IPR013783">
    <property type="entry name" value="Ig-like_fold"/>
</dbReference>
<evidence type="ECO:0000256" key="15">
    <source>
        <dbReference type="PROSITE-ProRule" id="PRU10141"/>
    </source>
</evidence>
<feature type="binding site" evidence="15">
    <location>
        <position position="273"/>
    </location>
    <ligand>
        <name>ATP</name>
        <dbReference type="ChEBI" id="CHEBI:30616"/>
    </ligand>
</feature>
<dbReference type="InterPro" id="IPR020635">
    <property type="entry name" value="Tyr_kinase_cat_dom"/>
</dbReference>
<evidence type="ECO:0000256" key="2">
    <source>
        <dbReference type="ARBA" id="ARBA00011902"/>
    </source>
</evidence>
<protein>
    <recommendedName>
        <fullName evidence="2">receptor protein-tyrosine kinase</fullName>
        <ecNumber evidence="2">2.7.10.1</ecNumber>
    </recommendedName>
</protein>
<dbReference type="InterPro" id="IPR050122">
    <property type="entry name" value="RTK"/>
</dbReference>
<comment type="catalytic activity">
    <reaction evidence="14">
        <text>L-tyrosyl-[protein] + ATP = O-phospho-L-tyrosyl-[protein] + ADP + H(+)</text>
        <dbReference type="Rhea" id="RHEA:10596"/>
        <dbReference type="Rhea" id="RHEA-COMP:10136"/>
        <dbReference type="Rhea" id="RHEA-COMP:20101"/>
        <dbReference type="ChEBI" id="CHEBI:15378"/>
        <dbReference type="ChEBI" id="CHEBI:30616"/>
        <dbReference type="ChEBI" id="CHEBI:46858"/>
        <dbReference type="ChEBI" id="CHEBI:61978"/>
        <dbReference type="ChEBI" id="CHEBI:456216"/>
        <dbReference type="EC" id="2.7.10.1"/>
    </reaction>
</comment>
<evidence type="ECO:0000256" key="3">
    <source>
        <dbReference type="ARBA" id="ARBA00022679"/>
    </source>
</evidence>
<dbReference type="PRINTS" id="PR00109">
    <property type="entry name" value="TYRKINASE"/>
</dbReference>
<keyword evidence="19" id="KW-1185">Reference proteome</keyword>
<dbReference type="Pfam" id="PF00041">
    <property type="entry name" value="fn3"/>
    <property type="match status" value="1"/>
</dbReference>
<dbReference type="FunFam" id="1.10.510.10:FF:000554">
    <property type="entry name" value="Predicted protein"/>
    <property type="match status" value="1"/>
</dbReference>
<dbReference type="InterPro" id="IPR003961">
    <property type="entry name" value="FN3_dom"/>
</dbReference>
<proteinExistence type="predicted"/>
<evidence type="ECO:0000313" key="18">
    <source>
        <dbReference type="EMBL" id="CAI8002541.1"/>
    </source>
</evidence>
<dbReference type="SUPFAM" id="SSF49265">
    <property type="entry name" value="Fibronectin type III"/>
    <property type="match status" value="1"/>
</dbReference>
<dbReference type="SUPFAM" id="SSF56112">
    <property type="entry name" value="Protein kinase-like (PK-like)"/>
    <property type="match status" value="1"/>
</dbReference>
<dbReference type="Gene3D" id="3.30.200.20">
    <property type="entry name" value="Phosphorylase Kinase, domain 1"/>
    <property type="match status" value="1"/>
</dbReference>
<dbReference type="GO" id="GO:0005524">
    <property type="term" value="F:ATP binding"/>
    <property type="evidence" value="ECO:0007669"/>
    <property type="project" value="UniProtKB-UniRule"/>
</dbReference>
<dbReference type="PROSITE" id="PS00109">
    <property type="entry name" value="PROTEIN_KINASE_TYR"/>
    <property type="match status" value="1"/>
</dbReference>
<dbReference type="EMBL" id="CASHTH010000484">
    <property type="protein sequence ID" value="CAI8002541.1"/>
    <property type="molecule type" value="Genomic_DNA"/>
</dbReference>
<comment type="caution">
    <text evidence="18">The sequence shown here is derived from an EMBL/GenBank/DDBJ whole genome shotgun (WGS) entry which is preliminary data.</text>
</comment>
<evidence type="ECO:0000259" key="17">
    <source>
        <dbReference type="PROSITE" id="PS50853"/>
    </source>
</evidence>
<evidence type="ECO:0000256" key="8">
    <source>
        <dbReference type="ARBA" id="ARBA00022840"/>
    </source>
</evidence>
<gene>
    <name evidence="18" type="ORF">GBAR_LOCUS3418</name>
</gene>
<feature type="domain" description="Protein kinase" evidence="16">
    <location>
        <begin position="240"/>
        <end position="524"/>
    </location>
</feature>
<evidence type="ECO:0000256" key="14">
    <source>
        <dbReference type="ARBA" id="ARBA00051243"/>
    </source>
</evidence>
<accession>A0AA35R381</accession>
<evidence type="ECO:0000256" key="12">
    <source>
        <dbReference type="ARBA" id="ARBA00023170"/>
    </source>
</evidence>
<dbReference type="PROSITE" id="PS00107">
    <property type="entry name" value="PROTEIN_KINASE_ATP"/>
    <property type="match status" value="1"/>
</dbReference>
<comment type="subcellular location">
    <subcellularLocation>
        <location evidence="1">Membrane</location>
        <topology evidence="1">Single-pass membrane protein</topology>
    </subcellularLocation>
</comment>
<dbReference type="PROSITE" id="PS50011">
    <property type="entry name" value="PROTEIN_KINASE_DOM"/>
    <property type="match status" value="1"/>
</dbReference>
<keyword evidence="7 18" id="KW-0418">Kinase</keyword>
<feature type="domain" description="Fibronectin type-III" evidence="17">
    <location>
        <begin position="1"/>
        <end position="58"/>
    </location>
</feature>
<keyword evidence="13" id="KW-0325">Glycoprotein</keyword>
<keyword evidence="9" id="KW-1133">Transmembrane helix</keyword>